<organism evidence="2 3">
    <name type="scientific">Diplogelasinospora grovesii</name>
    <dbReference type="NCBI Taxonomy" id="303347"/>
    <lineage>
        <taxon>Eukaryota</taxon>
        <taxon>Fungi</taxon>
        <taxon>Dikarya</taxon>
        <taxon>Ascomycota</taxon>
        <taxon>Pezizomycotina</taxon>
        <taxon>Sordariomycetes</taxon>
        <taxon>Sordariomycetidae</taxon>
        <taxon>Sordariales</taxon>
        <taxon>Diplogelasinosporaceae</taxon>
        <taxon>Diplogelasinospora</taxon>
    </lineage>
</organism>
<keyword evidence="3" id="KW-1185">Reference proteome</keyword>
<evidence type="ECO:0008006" key="4">
    <source>
        <dbReference type="Google" id="ProtNLM"/>
    </source>
</evidence>
<evidence type="ECO:0000313" key="3">
    <source>
        <dbReference type="Proteomes" id="UP001303473"/>
    </source>
</evidence>
<reference evidence="3" key="1">
    <citation type="journal article" date="2023" name="Mol. Phylogenet. Evol.">
        <title>Genome-scale phylogeny and comparative genomics of the fungal order Sordariales.</title>
        <authorList>
            <person name="Hensen N."/>
            <person name="Bonometti L."/>
            <person name="Westerberg I."/>
            <person name="Brannstrom I.O."/>
            <person name="Guillou S."/>
            <person name="Cros-Aarteil S."/>
            <person name="Calhoun S."/>
            <person name="Haridas S."/>
            <person name="Kuo A."/>
            <person name="Mondo S."/>
            <person name="Pangilinan J."/>
            <person name="Riley R."/>
            <person name="LaButti K."/>
            <person name="Andreopoulos B."/>
            <person name="Lipzen A."/>
            <person name="Chen C."/>
            <person name="Yan M."/>
            <person name="Daum C."/>
            <person name="Ng V."/>
            <person name="Clum A."/>
            <person name="Steindorff A."/>
            <person name="Ohm R.A."/>
            <person name="Martin F."/>
            <person name="Silar P."/>
            <person name="Natvig D.O."/>
            <person name="Lalanne C."/>
            <person name="Gautier V."/>
            <person name="Ament-Velasquez S.L."/>
            <person name="Kruys A."/>
            <person name="Hutchinson M.I."/>
            <person name="Powell A.J."/>
            <person name="Barry K."/>
            <person name="Miller A.N."/>
            <person name="Grigoriev I.V."/>
            <person name="Debuchy R."/>
            <person name="Gladieux P."/>
            <person name="Hiltunen Thoren M."/>
            <person name="Johannesson H."/>
        </authorList>
    </citation>
    <scope>NUCLEOTIDE SEQUENCE [LARGE SCALE GENOMIC DNA]</scope>
    <source>
        <strain evidence="3">CBS 340.73</strain>
    </source>
</reference>
<comment type="caution">
    <text evidence="2">The sequence shown here is derived from an EMBL/GenBank/DDBJ whole genome shotgun (WGS) entry which is preliminary data.</text>
</comment>
<feature type="region of interest" description="Disordered" evidence="1">
    <location>
        <begin position="43"/>
        <end position="62"/>
    </location>
</feature>
<accession>A0AAN6N3N6</accession>
<protein>
    <recommendedName>
        <fullName evidence="4">BTB domain-containing protein</fullName>
    </recommendedName>
</protein>
<evidence type="ECO:0000313" key="2">
    <source>
        <dbReference type="EMBL" id="KAK3938469.1"/>
    </source>
</evidence>
<name>A0AAN6N3N6_9PEZI</name>
<feature type="region of interest" description="Disordered" evidence="1">
    <location>
        <begin position="326"/>
        <end position="362"/>
    </location>
</feature>
<evidence type="ECO:0000256" key="1">
    <source>
        <dbReference type="SAM" id="MobiDB-lite"/>
    </source>
</evidence>
<gene>
    <name evidence="2" type="ORF">QBC46DRAFT_390178</name>
</gene>
<dbReference type="AlphaFoldDB" id="A0AAN6N3N6"/>
<sequence>MDSLRIILVASPFANMSAVYEVDPDADVLLVVPPYTKPFASWDESDTVSDHKHTPKPSSTPELRIKASSKHLCLASPAFRNKLRNAVSGAKTTQSDGRVHLALEGGAGFDPKVVIIVMNIVHGRGSRVPRLVDFETLAQVALLVDKFQLHDAVDVYAERWIENLATLARESATPPPSYGRDLILWIFVAYVFRRSDLFKAATRVAILQSHGPIRDLGLPIRDKIIRTIDSKRQELVGHALGILHKALDKLREGKAECAAFRCDAFLLGELIKTLYRHKLDVWSGHSTKPYAGVSFAALVGSIGSVQSQLRSSSSPAEQLWGNALGVQQTQPSAGRKRRGPVQQELTPESSPEPAPLAPPTTSFDTHYCEARKLSETDLDALAEHVEGLDLESSLGYYLY</sequence>
<proteinExistence type="predicted"/>
<dbReference type="Proteomes" id="UP001303473">
    <property type="component" value="Unassembled WGS sequence"/>
</dbReference>
<dbReference type="EMBL" id="MU853829">
    <property type="protein sequence ID" value="KAK3938469.1"/>
    <property type="molecule type" value="Genomic_DNA"/>
</dbReference>